<reference evidence="4" key="1">
    <citation type="journal article" date="2023" name="Insect Mol. Biol.">
        <title>Genome sequencing provides insights into the evolution of gene families encoding plant cell wall-degrading enzymes in longhorned beetles.</title>
        <authorList>
            <person name="Shin N.R."/>
            <person name="Okamura Y."/>
            <person name="Kirsch R."/>
            <person name="Pauchet Y."/>
        </authorList>
    </citation>
    <scope>NUCLEOTIDE SEQUENCE</scope>
    <source>
        <strain evidence="4">MMC_N1</strain>
    </source>
</reference>
<dbReference type="EMBL" id="JAPWTJ010000036">
    <property type="protein sequence ID" value="KAJ8984431.1"/>
    <property type="molecule type" value="Genomic_DNA"/>
</dbReference>
<feature type="compositionally biased region" description="Polar residues" evidence="1">
    <location>
        <begin position="355"/>
        <end position="366"/>
    </location>
</feature>
<evidence type="ECO:0000256" key="2">
    <source>
        <dbReference type="SAM" id="Phobius"/>
    </source>
</evidence>
<keyword evidence="2" id="KW-0812">Transmembrane</keyword>
<evidence type="ECO:0000256" key="3">
    <source>
        <dbReference type="SAM" id="SignalP"/>
    </source>
</evidence>
<feature type="compositionally biased region" description="Basic residues" evidence="1">
    <location>
        <begin position="369"/>
        <end position="387"/>
    </location>
</feature>
<keyword evidence="2" id="KW-1133">Transmembrane helix</keyword>
<feature type="region of interest" description="Disordered" evidence="1">
    <location>
        <begin position="99"/>
        <end position="120"/>
    </location>
</feature>
<name>A0ABQ9K2X8_9CUCU</name>
<feature type="region of interest" description="Disordered" evidence="1">
    <location>
        <begin position="154"/>
        <end position="205"/>
    </location>
</feature>
<feature type="transmembrane region" description="Helical" evidence="2">
    <location>
        <begin position="410"/>
        <end position="432"/>
    </location>
</feature>
<keyword evidence="3" id="KW-0732">Signal</keyword>
<gene>
    <name evidence="4" type="ORF">NQ317_012494</name>
</gene>
<feature type="region of interest" description="Disordered" evidence="1">
    <location>
        <begin position="355"/>
        <end position="387"/>
    </location>
</feature>
<accession>A0ABQ9K2X8</accession>
<feature type="compositionally biased region" description="Low complexity" evidence="1">
    <location>
        <begin position="52"/>
        <end position="69"/>
    </location>
</feature>
<organism evidence="4 5">
    <name type="scientific">Molorchus minor</name>
    <dbReference type="NCBI Taxonomy" id="1323400"/>
    <lineage>
        <taxon>Eukaryota</taxon>
        <taxon>Metazoa</taxon>
        <taxon>Ecdysozoa</taxon>
        <taxon>Arthropoda</taxon>
        <taxon>Hexapoda</taxon>
        <taxon>Insecta</taxon>
        <taxon>Pterygota</taxon>
        <taxon>Neoptera</taxon>
        <taxon>Endopterygota</taxon>
        <taxon>Coleoptera</taxon>
        <taxon>Polyphaga</taxon>
        <taxon>Cucujiformia</taxon>
        <taxon>Chrysomeloidea</taxon>
        <taxon>Cerambycidae</taxon>
        <taxon>Lamiinae</taxon>
        <taxon>Monochamini</taxon>
        <taxon>Molorchus</taxon>
    </lineage>
</organism>
<evidence type="ECO:0000313" key="5">
    <source>
        <dbReference type="Proteomes" id="UP001162164"/>
    </source>
</evidence>
<feature type="region of interest" description="Disordered" evidence="1">
    <location>
        <begin position="44"/>
        <end position="73"/>
    </location>
</feature>
<keyword evidence="2" id="KW-0472">Membrane</keyword>
<feature type="signal peptide" evidence="3">
    <location>
        <begin position="1"/>
        <end position="20"/>
    </location>
</feature>
<dbReference type="Proteomes" id="UP001162164">
    <property type="component" value="Unassembled WGS sequence"/>
</dbReference>
<sequence>MAIKLFALLFTYHLCGVCVGDEVVTTTTRSYDLEVPGSNPIHIVEGESPWKSTPRPSSRSWHSSFGSSRNPVNEDYEDAKGRFPYTALQDFLNSYSEKVKKDSNTISEENQEEKDKKSYNMMNVREHNHPYDDKKGWVTLEPVPWSVSKISKWHNKQKPSNHYPSLDRDSENDFDYPNNEKPLPWKRPVYQNSYQYNPRPELNENHHHSYYQNEEKPSFSKPSTHYGQKVHMQVSNYNRNPISNYHHHEKNCDHDNDVGIITDNRPSNFPSYPSDHYDGNRRVGTELHPESPFMGEGEWVLLSTTRGYKLPKSKQQRSLQIQPDSIGTRRSVRLTVLPPLEGSNVNMTTSHGGLLQVESTSETVEQAQRKSRNQKRKRPAKLTNKRKNARDITASTIATIPRSTAADSGALLAGVGAGLLPATMAMLVPLAMSGRRRRRSIPPDVTSRVEITLPRYL</sequence>
<protein>
    <submittedName>
        <fullName evidence="4">Uncharacterized protein</fullName>
    </submittedName>
</protein>
<proteinExistence type="predicted"/>
<evidence type="ECO:0000256" key="1">
    <source>
        <dbReference type="SAM" id="MobiDB-lite"/>
    </source>
</evidence>
<keyword evidence="5" id="KW-1185">Reference proteome</keyword>
<evidence type="ECO:0000313" key="4">
    <source>
        <dbReference type="EMBL" id="KAJ8984431.1"/>
    </source>
</evidence>
<comment type="caution">
    <text evidence="4">The sequence shown here is derived from an EMBL/GenBank/DDBJ whole genome shotgun (WGS) entry which is preliminary data.</text>
</comment>
<feature type="chain" id="PRO_5045279707" evidence="3">
    <location>
        <begin position="21"/>
        <end position="457"/>
    </location>
</feature>